<evidence type="ECO:0000313" key="3">
    <source>
        <dbReference type="EMBL" id="EOY47310.1"/>
    </source>
</evidence>
<organism evidence="3 4">
    <name type="scientific">Streptomyces lividans 1326</name>
    <dbReference type="NCBI Taxonomy" id="1200984"/>
    <lineage>
        <taxon>Bacteria</taxon>
        <taxon>Bacillati</taxon>
        <taxon>Actinomycetota</taxon>
        <taxon>Actinomycetes</taxon>
        <taxon>Kitasatosporales</taxon>
        <taxon>Streptomycetaceae</taxon>
        <taxon>Streptomyces</taxon>
    </lineage>
</organism>
<reference evidence="4" key="1">
    <citation type="journal article" date="2013" name="Genome Biol. Evol.">
        <title>The genome sequence of Streptomyces lividans 66 reveals a novel tRNA-dependent peptide biosynthetic system within a metal-related genomic island.</title>
        <authorList>
            <person name="Cruz-Morales P."/>
            <person name="Vijgenboom E."/>
            <person name="Iruegas-Bocardo F."/>
            <person name="Girard G."/>
            <person name="Yanez-Guerra L.A."/>
            <person name="Ramos-Aboites H.E."/>
            <person name="Pernodet J.L."/>
            <person name="Anne J."/>
            <person name="van Wezel G.P."/>
            <person name="Barona-Gomez F."/>
        </authorList>
    </citation>
    <scope>NUCLEOTIDE SEQUENCE [LARGE SCALE GENOMIC DNA]</scope>
    <source>
        <strain evidence="4">1326</strain>
    </source>
</reference>
<protein>
    <submittedName>
        <fullName evidence="3">Phenazine biosynthesis protein</fullName>
    </submittedName>
</protein>
<feature type="region of interest" description="Disordered" evidence="1">
    <location>
        <begin position="158"/>
        <end position="199"/>
    </location>
</feature>
<feature type="domain" description="Htaa" evidence="2">
    <location>
        <begin position="2"/>
        <end position="152"/>
    </location>
</feature>
<evidence type="ECO:0000259" key="2">
    <source>
        <dbReference type="Pfam" id="PF04213"/>
    </source>
</evidence>
<dbReference type="SUPFAM" id="SSF54506">
    <property type="entry name" value="Diaminopimelate epimerase-like"/>
    <property type="match status" value="1"/>
</dbReference>
<sequence>MKESFRAYVVGNIAKGRVTVSGGAGQAAGNGAFTFKDATGTYDTDADRLTAAFKGAVNFKGHESGGTYGLDLTLSNLKATLDGGTGKLTADVNSLGTRTEGVVLADLEAKSGDLKADKNVITVDGIAATVTDAGAKVFGNYPAGTALDPVGLSVALSDDAQLPDGGGSDTSGGHGRRLRHGRRLHRRGHGHRRRHRIHRRRHWNDHRRFDRRRQPRLHRLGHTRPGAGRGGRCRGRGRRGRGVRDAQAADPGAVRRVIRCGPGRSAPDTVRMERAVREATPGPLILDVRGRPGPPPLRFVRARDGGPPTLHLGDRPLTRARWHGDGCCRELHLRRLPGHRVPAAAPARRVDAHPGRRLAPPLRPVAGGHPPRPAARRTLVGHRTRVVRSRHLDRGLRTGLARRRPRTALRRRLARRPAPAPALPARRAARDGVPQARPGRHPRPGPAVVGVLPRRLADPGRARPGGGGAGGGRRTALHGARPAAGGGAVAPDRRRGRRGARGADVPAVGAPRRTGDRTATCRPGTRVRGRARRPPLRRGPHPALAARGRCLNAPVTDYDVLRVFCAPNGGYGNELGVVRDGSVLPEPERRQELAAKLGFSETVFVDDPERGVVDIYTPTLRLPFAGHPCVGTAWLLDVPELVTRAGVVGARLDGEFSWIEARPEWAPPRTLRQYATVAEVDDLAVPPKGEWVYAWAWEDEAAGRVRARAFPGRDDGIDEDEATGAAALLLTGRLGRALNITQGVGSQILTAPQPEGWVEIGGRVRLER</sequence>
<feature type="compositionally biased region" description="Gly residues" evidence="1">
    <location>
        <begin position="463"/>
        <end position="473"/>
    </location>
</feature>
<feature type="compositionally biased region" description="Basic residues" evidence="1">
    <location>
        <begin position="525"/>
        <end position="540"/>
    </location>
</feature>
<feature type="compositionally biased region" description="Low complexity" evidence="1">
    <location>
        <begin position="502"/>
        <end position="511"/>
    </location>
</feature>
<dbReference type="InterPro" id="IPR007331">
    <property type="entry name" value="Htaa"/>
</dbReference>
<feature type="region of interest" description="Disordered" evidence="1">
    <location>
        <begin position="219"/>
        <end position="250"/>
    </location>
</feature>
<dbReference type="InterPro" id="IPR003719">
    <property type="entry name" value="Phenazine_PhzF-like"/>
</dbReference>
<feature type="compositionally biased region" description="Basic residues" evidence="1">
    <location>
        <begin position="174"/>
        <end position="199"/>
    </location>
</feature>
<feature type="compositionally biased region" description="Basic residues" evidence="1">
    <location>
        <begin position="231"/>
        <end position="241"/>
    </location>
</feature>
<accession>A0A7U9DQ74</accession>
<dbReference type="EMBL" id="CM001889">
    <property type="protein sequence ID" value="EOY47310.1"/>
    <property type="molecule type" value="Genomic_DNA"/>
</dbReference>
<dbReference type="AlphaFoldDB" id="A0A7U9DQ74"/>
<name>A0A7U9DQ74_STRLI</name>
<dbReference type="Gene3D" id="3.10.310.10">
    <property type="entry name" value="Diaminopimelate Epimerase, Chain A, domain 1"/>
    <property type="match status" value="1"/>
</dbReference>
<dbReference type="Pfam" id="PF02567">
    <property type="entry name" value="PhzC-PhzF"/>
    <property type="match status" value="1"/>
</dbReference>
<dbReference type="Proteomes" id="UP000014062">
    <property type="component" value="Chromosome"/>
</dbReference>
<evidence type="ECO:0000313" key="4">
    <source>
        <dbReference type="Proteomes" id="UP000014062"/>
    </source>
</evidence>
<evidence type="ECO:0000256" key="1">
    <source>
        <dbReference type="SAM" id="MobiDB-lite"/>
    </source>
</evidence>
<feature type="region of interest" description="Disordered" evidence="1">
    <location>
        <begin position="394"/>
        <end position="542"/>
    </location>
</feature>
<dbReference type="GO" id="GO:0003824">
    <property type="term" value="F:catalytic activity"/>
    <property type="evidence" value="ECO:0007669"/>
    <property type="project" value="InterPro"/>
</dbReference>
<feature type="compositionally biased region" description="Basic residues" evidence="1">
    <location>
        <begin position="400"/>
        <end position="415"/>
    </location>
</feature>
<dbReference type="Pfam" id="PF04213">
    <property type="entry name" value="HtaA"/>
    <property type="match status" value="1"/>
</dbReference>
<feature type="compositionally biased region" description="Gly residues" evidence="1">
    <location>
        <begin position="164"/>
        <end position="173"/>
    </location>
</feature>
<proteinExistence type="predicted"/>
<gene>
    <name evidence="3" type="ORF">SLI_2595</name>
</gene>
<feature type="region of interest" description="Disordered" evidence="1">
    <location>
        <begin position="344"/>
        <end position="376"/>
    </location>
</feature>